<keyword evidence="1" id="KW-1133">Transmembrane helix</keyword>
<sequence>MIFVRQLVLAILVSFGLSLFFWLGLGVFSLPGFLVVSSVCALVGASGGYVAHGNYWVTAGATAIIRVIAYLTATGGFTGAN</sequence>
<evidence type="ECO:0000256" key="1">
    <source>
        <dbReference type="SAM" id="Phobius"/>
    </source>
</evidence>
<protein>
    <submittedName>
        <fullName evidence="2">Uncharacterized protein</fullName>
    </submittedName>
</protein>
<gene>
    <name evidence="2" type="ORF">HOC_20041</name>
</gene>
<accession>A0A059G0Z9</accession>
<proteinExistence type="predicted"/>
<keyword evidence="3" id="KW-1185">Reference proteome</keyword>
<comment type="caution">
    <text evidence="2">The sequence shown here is derived from an EMBL/GenBank/DDBJ whole genome shotgun (WGS) entry which is preliminary data.</text>
</comment>
<feature type="transmembrane region" description="Helical" evidence="1">
    <location>
        <begin position="31"/>
        <end position="51"/>
    </location>
</feature>
<dbReference type="Proteomes" id="UP000024942">
    <property type="component" value="Unassembled WGS sequence"/>
</dbReference>
<dbReference type="OrthoDB" id="9858440at2"/>
<keyword evidence="1" id="KW-0812">Transmembrane</keyword>
<dbReference type="AlphaFoldDB" id="A0A059G0Z9"/>
<keyword evidence="1" id="KW-0472">Membrane</keyword>
<evidence type="ECO:0000313" key="3">
    <source>
        <dbReference type="Proteomes" id="UP000024942"/>
    </source>
</evidence>
<organism evidence="2 3">
    <name type="scientific">Hyphomonas oceanitis SCH89</name>
    <dbReference type="NCBI Taxonomy" id="1280953"/>
    <lineage>
        <taxon>Bacteria</taxon>
        <taxon>Pseudomonadati</taxon>
        <taxon>Pseudomonadota</taxon>
        <taxon>Alphaproteobacteria</taxon>
        <taxon>Hyphomonadales</taxon>
        <taxon>Hyphomonadaceae</taxon>
        <taxon>Hyphomonas</taxon>
    </lineage>
</organism>
<evidence type="ECO:0000313" key="2">
    <source>
        <dbReference type="EMBL" id="KCZ99134.1"/>
    </source>
</evidence>
<dbReference type="EMBL" id="ARYL01000076">
    <property type="protein sequence ID" value="KCZ99134.1"/>
    <property type="molecule type" value="Genomic_DNA"/>
</dbReference>
<dbReference type="PATRIC" id="fig|1280953.3.peg.3991"/>
<name>A0A059G0Z9_9PROT</name>
<feature type="transmembrane region" description="Helical" evidence="1">
    <location>
        <begin position="7"/>
        <end position="25"/>
    </location>
</feature>
<dbReference type="RefSeq" id="WP_035542077.1">
    <property type="nucleotide sequence ID" value="NZ_ARYL01000076.1"/>
</dbReference>
<feature type="transmembrane region" description="Helical" evidence="1">
    <location>
        <begin position="63"/>
        <end position="80"/>
    </location>
</feature>
<reference evidence="2 3" key="1">
    <citation type="journal article" date="2014" name="Antonie Van Leeuwenhoek">
        <title>Hyphomonas beringensis sp. nov. and Hyphomonas chukchiensis sp. nov., isolated from surface seawater of the Bering Sea and Chukchi Sea.</title>
        <authorList>
            <person name="Li C."/>
            <person name="Lai Q."/>
            <person name="Li G."/>
            <person name="Dong C."/>
            <person name="Wang J."/>
            <person name="Liao Y."/>
            <person name="Shao Z."/>
        </authorList>
    </citation>
    <scope>NUCLEOTIDE SEQUENCE [LARGE SCALE GENOMIC DNA]</scope>
    <source>
        <strain evidence="2 3">SCH89</strain>
    </source>
</reference>